<dbReference type="PRINTS" id="PR00420">
    <property type="entry name" value="RNGMNOXGNASE"/>
</dbReference>
<evidence type="ECO:0000313" key="7">
    <source>
        <dbReference type="Proteomes" id="UP000283895"/>
    </source>
</evidence>
<keyword evidence="3" id="KW-0274">FAD</keyword>
<evidence type="ECO:0000259" key="5">
    <source>
        <dbReference type="Pfam" id="PF01494"/>
    </source>
</evidence>
<dbReference type="PANTHER" id="PTHR43004">
    <property type="entry name" value="TRK SYSTEM POTASSIUM UPTAKE PROTEIN"/>
    <property type="match status" value="1"/>
</dbReference>
<name>A0A423VIU2_9PEZI</name>
<evidence type="ECO:0000313" key="6">
    <source>
        <dbReference type="EMBL" id="ROV90920.1"/>
    </source>
</evidence>
<dbReference type="GO" id="GO:0016709">
    <property type="term" value="F:oxidoreductase activity, acting on paired donors, with incorporation or reduction of molecular oxygen, NAD(P)H as one donor, and incorporation of one atom of oxygen"/>
    <property type="evidence" value="ECO:0007669"/>
    <property type="project" value="UniProtKB-ARBA"/>
</dbReference>
<dbReference type="PANTHER" id="PTHR43004:SF19">
    <property type="entry name" value="BINDING MONOOXYGENASE, PUTATIVE (JCVI)-RELATED"/>
    <property type="match status" value="1"/>
</dbReference>
<dbReference type="Gene3D" id="3.40.30.120">
    <property type="match status" value="1"/>
</dbReference>
<keyword evidence="2" id="KW-0285">Flavoprotein</keyword>
<keyword evidence="7" id="KW-1185">Reference proteome</keyword>
<dbReference type="Gene3D" id="3.50.50.60">
    <property type="entry name" value="FAD/NAD(P)-binding domain"/>
    <property type="match status" value="1"/>
</dbReference>
<keyword evidence="4" id="KW-0560">Oxidoreductase</keyword>
<evidence type="ECO:0000256" key="1">
    <source>
        <dbReference type="ARBA" id="ARBA00001974"/>
    </source>
</evidence>
<dbReference type="SUPFAM" id="SSF51905">
    <property type="entry name" value="FAD/NAD(P)-binding domain"/>
    <property type="match status" value="1"/>
</dbReference>
<dbReference type="Proteomes" id="UP000283895">
    <property type="component" value="Unassembled WGS sequence"/>
</dbReference>
<sequence length="532" mass="57636">MPPPAVLIIGAGPVGLTTALALHQSGVPASDILITDQRPSRDLPPSGGSRALSASASSLEVFRILGIAEEFVAAGLPTHRAHFGAGSRFLDLGYDVLGTRYPFNMLVPQVRTEAILLRRCEEAGIGFAWGRRFVGLTQGDEEVSATFKTGREENETIRAPWLLGCDGTNSTVRQAVEIPFHGTRATQYIWIADGHTDEDAPVFESVLAEDGVGRALVVATGESKTGRRFMGKIPASEVVAGQRPQPPDLDSVREWAVRNCGSHYNFRDVTWMSVVGDGMRIASSLRSGRVFLVGDSAHQLFPAGGQGMNTGMLDGTNLAWKLAMIITGKIGTGREVVERVLESYTRERLAAVKAVEHNVHMQMVSIFGTTGRDKAVSDFMAEALNEPALNKKWARRVCGFADPPEPYQLAGAGVGEGEELVGTRLTYISDANADDVLVAAERNMFVLGFMAGPIVSEEQRHGLEQTVQLGGYSDNVRILDKLLNATNPRWDGVAAVLIRPDLRVAWVAREGFDITTAQNSFRKIVEWWLGGK</sequence>
<evidence type="ECO:0000256" key="2">
    <source>
        <dbReference type="ARBA" id="ARBA00022630"/>
    </source>
</evidence>
<dbReference type="InterPro" id="IPR036188">
    <property type="entry name" value="FAD/NAD-bd_sf"/>
</dbReference>
<proteinExistence type="predicted"/>
<dbReference type="GO" id="GO:0071949">
    <property type="term" value="F:FAD binding"/>
    <property type="evidence" value="ECO:0007669"/>
    <property type="project" value="InterPro"/>
</dbReference>
<dbReference type="EMBL" id="LKEA01000059">
    <property type="protein sequence ID" value="ROV90920.1"/>
    <property type="molecule type" value="Genomic_DNA"/>
</dbReference>
<reference evidence="6 7" key="1">
    <citation type="submission" date="2015-09" db="EMBL/GenBank/DDBJ databases">
        <title>Host preference determinants of Valsa canker pathogens revealed by comparative genomics.</title>
        <authorList>
            <person name="Yin Z."/>
            <person name="Huang L."/>
        </authorList>
    </citation>
    <scope>NUCLEOTIDE SEQUENCE [LARGE SCALE GENOMIC DNA]</scope>
    <source>
        <strain evidence="6 7">03-1</strain>
    </source>
</reference>
<organism evidence="6 7">
    <name type="scientific">Cytospora schulzeri</name>
    <dbReference type="NCBI Taxonomy" id="448051"/>
    <lineage>
        <taxon>Eukaryota</taxon>
        <taxon>Fungi</taxon>
        <taxon>Dikarya</taxon>
        <taxon>Ascomycota</taxon>
        <taxon>Pezizomycotina</taxon>
        <taxon>Sordariomycetes</taxon>
        <taxon>Sordariomycetidae</taxon>
        <taxon>Diaporthales</taxon>
        <taxon>Cytosporaceae</taxon>
        <taxon>Cytospora</taxon>
    </lineage>
</organism>
<comment type="cofactor">
    <cofactor evidence="1">
        <name>FAD</name>
        <dbReference type="ChEBI" id="CHEBI:57692"/>
    </cofactor>
</comment>
<dbReference type="AlphaFoldDB" id="A0A423VIU2"/>
<evidence type="ECO:0000256" key="3">
    <source>
        <dbReference type="ARBA" id="ARBA00022827"/>
    </source>
</evidence>
<dbReference type="InterPro" id="IPR002938">
    <property type="entry name" value="FAD-bd"/>
</dbReference>
<gene>
    <name evidence="6" type="ORF">VMCG_09961</name>
</gene>
<dbReference type="STRING" id="356882.A0A423VIU2"/>
<protein>
    <recommendedName>
        <fullName evidence="5">FAD-binding domain-containing protein</fullName>
    </recommendedName>
</protein>
<evidence type="ECO:0000256" key="4">
    <source>
        <dbReference type="ARBA" id="ARBA00023002"/>
    </source>
</evidence>
<dbReference type="Gene3D" id="3.30.70.2450">
    <property type="match status" value="1"/>
</dbReference>
<comment type="caution">
    <text evidence="6">The sequence shown here is derived from an EMBL/GenBank/DDBJ whole genome shotgun (WGS) entry which is preliminary data.</text>
</comment>
<accession>A0A423VIU2</accession>
<dbReference type="Pfam" id="PF01494">
    <property type="entry name" value="FAD_binding_3"/>
    <property type="match status" value="1"/>
</dbReference>
<feature type="domain" description="FAD-binding" evidence="5">
    <location>
        <begin position="5"/>
        <end position="358"/>
    </location>
</feature>
<dbReference type="OrthoDB" id="1716816at2759"/>
<dbReference type="InterPro" id="IPR050641">
    <property type="entry name" value="RIFMO-like"/>
</dbReference>